<keyword evidence="1" id="KW-0812">Transmembrane</keyword>
<feature type="transmembrane region" description="Helical" evidence="1">
    <location>
        <begin position="82"/>
        <end position="105"/>
    </location>
</feature>
<evidence type="ECO:0000256" key="1">
    <source>
        <dbReference type="SAM" id="Phobius"/>
    </source>
</evidence>
<dbReference type="AlphaFoldDB" id="A0A5N5K6L1"/>
<proteinExistence type="predicted"/>
<keyword evidence="4" id="KW-1185">Reference proteome</keyword>
<keyword evidence="1" id="KW-1133">Transmembrane helix</keyword>
<evidence type="ECO:0000256" key="2">
    <source>
        <dbReference type="SAM" id="SignalP"/>
    </source>
</evidence>
<accession>A0A5N5K6L1</accession>
<dbReference type="EMBL" id="VDCV01000014">
    <property type="protein sequence ID" value="KAB5526862.1"/>
    <property type="molecule type" value="Genomic_DNA"/>
</dbReference>
<organism evidence="3 4">
    <name type="scientific">Salix brachista</name>
    <dbReference type="NCBI Taxonomy" id="2182728"/>
    <lineage>
        <taxon>Eukaryota</taxon>
        <taxon>Viridiplantae</taxon>
        <taxon>Streptophyta</taxon>
        <taxon>Embryophyta</taxon>
        <taxon>Tracheophyta</taxon>
        <taxon>Spermatophyta</taxon>
        <taxon>Magnoliopsida</taxon>
        <taxon>eudicotyledons</taxon>
        <taxon>Gunneridae</taxon>
        <taxon>Pentapetalae</taxon>
        <taxon>rosids</taxon>
        <taxon>fabids</taxon>
        <taxon>Malpighiales</taxon>
        <taxon>Salicaceae</taxon>
        <taxon>Saliceae</taxon>
        <taxon>Salix</taxon>
    </lineage>
</organism>
<evidence type="ECO:0000313" key="3">
    <source>
        <dbReference type="EMBL" id="KAB5526862.1"/>
    </source>
</evidence>
<protein>
    <submittedName>
        <fullName evidence="3">Uncharacterized protein</fullName>
    </submittedName>
</protein>
<dbReference type="Proteomes" id="UP000326939">
    <property type="component" value="Chromosome 14"/>
</dbReference>
<sequence>MSVFTCLKLHLFLYGISLTLPRHRWSLFWNHIPSPIFDDIWAPKATESNAKLRSKSFWLQTPQTLTWSFELHEICSRPCERYGLFVVILVPCLQVLLVYLFVVYVKEKRSGHRISSRNKRCVGEEDGACGTSGSLPGTCGDCRRVHRGETDVEDMDWSVTTPLVTDLFLALQVE</sequence>
<feature type="signal peptide" evidence="2">
    <location>
        <begin position="1"/>
        <end position="21"/>
    </location>
</feature>
<reference evidence="4" key="1">
    <citation type="journal article" date="2019" name="Gigascience">
        <title>De novo genome assembly of the endangered Acer yangbiense, a plant species with extremely small populations endemic to Yunnan Province, China.</title>
        <authorList>
            <person name="Yang J."/>
            <person name="Wariss H.M."/>
            <person name="Tao L."/>
            <person name="Zhang R."/>
            <person name="Yun Q."/>
            <person name="Hollingsworth P."/>
            <person name="Dao Z."/>
            <person name="Luo G."/>
            <person name="Guo H."/>
            <person name="Ma Y."/>
            <person name="Sun W."/>
        </authorList>
    </citation>
    <scope>NUCLEOTIDE SEQUENCE [LARGE SCALE GENOMIC DNA]</scope>
    <source>
        <strain evidence="4">cv. br00</strain>
    </source>
</reference>
<keyword evidence="2" id="KW-0732">Signal</keyword>
<feature type="chain" id="PRO_5024293925" evidence="2">
    <location>
        <begin position="22"/>
        <end position="174"/>
    </location>
</feature>
<name>A0A5N5K6L1_9ROSI</name>
<comment type="caution">
    <text evidence="3">The sequence shown here is derived from an EMBL/GenBank/DDBJ whole genome shotgun (WGS) entry which is preliminary data.</text>
</comment>
<gene>
    <name evidence="3" type="ORF">DKX38_020709</name>
</gene>
<evidence type="ECO:0000313" key="4">
    <source>
        <dbReference type="Proteomes" id="UP000326939"/>
    </source>
</evidence>
<keyword evidence="1" id="KW-0472">Membrane</keyword>